<feature type="transmembrane region" description="Helical" evidence="1">
    <location>
        <begin position="405"/>
        <end position="422"/>
    </location>
</feature>
<reference evidence="2 3" key="1">
    <citation type="submission" date="2014-07" db="EMBL/GenBank/DDBJ databases">
        <title>Complete Genome Sequence of Dyella japonica Strain A8 Isolated from Malaysian Tropical Soil.</title>
        <authorList>
            <person name="Hui R.K.H."/>
            <person name="Chen J.-W."/>
            <person name="Chan K.-G."/>
            <person name="Leung F.C.C."/>
        </authorList>
    </citation>
    <scope>NUCLEOTIDE SEQUENCE [LARGE SCALE GENOMIC DNA]</scope>
    <source>
        <strain evidence="2 3">A8</strain>
    </source>
</reference>
<feature type="transmembrane region" description="Helical" evidence="1">
    <location>
        <begin position="375"/>
        <end position="393"/>
    </location>
</feature>
<evidence type="ECO:0000256" key="1">
    <source>
        <dbReference type="SAM" id="Phobius"/>
    </source>
</evidence>
<dbReference type="PATRIC" id="fig|1217721.7.peg.4095"/>
<keyword evidence="3" id="KW-1185">Reference proteome</keyword>
<feature type="transmembrane region" description="Helical" evidence="1">
    <location>
        <begin position="429"/>
        <end position="449"/>
    </location>
</feature>
<organism evidence="2 3">
    <name type="scientific">Dyella japonica A8</name>
    <dbReference type="NCBI Taxonomy" id="1217721"/>
    <lineage>
        <taxon>Bacteria</taxon>
        <taxon>Pseudomonadati</taxon>
        <taxon>Pseudomonadota</taxon>
        <taxon>Gammaproteobacteria</taxon>
        <taxon>Lysobacterales</taxon>
        <taxon>Rhodanobacteraceae</taxon>
        <taxon>Dyella</taxon>
    </lineage>
</organism>
<evidence type="ECO:0008006" key="4">
    <source>
        <dbReference type="Google" id="ProtNLM"/>
    </source>
</evidence>
<feature type="transmembrane region" description="Helical" evidence="1">
    <location>
        <begin position="351"/>
        <end position="368"/>
    </location>
</feature>
<feature type="transmembrane region" description="Helical" evidence="1">
    <location>
        <begin position="137"/>
        <end position="153"/>
    </location>
</feature>
<gene>
    <name evidence="2" type="ORF">HY57_19990</name>
</gene>
<feature type="transmembrane region" description="Helical" evidence="1">
    <location>
        <begin position="292"/>
        <end position="310"/>
    </location>
</feature>
<keyword evidence="1" id="KW-0812">Transmembrane</keyword>
<dbReference type="AlphaFoldDB" id="A0A075K5H9"/>
<keyword evidence="1" id="KW-0472">Membrane</keyword>
<feature type="transmembrane region" description="Helical" evidence="1">
    <location>
        <begin position="12"/>
        <end position="29"/>
    </location>
</feature>
<evidence type="ECO:0000313" key="3">
    <source>
        <dbReference type="Proteomes" id="UP000027987"/>
    </source>
</evidence>
<keyword evidence="1" id="KW-1133">Transmembrane helix</keyword>
<feature type="transmembrane region" description="Helical" evidence="1">
    <location>
        <begin position="104"/>
        <end position="125"/>
    </location>
</feature>
<feature type="transmembrane region" description="Helical" evidence="1">
    <location>
        <begin position="322"/>
        <end position="339"/>
    </location>
</feature>
<dbReference type="EMBL" id="CP008884">
    <property type="protein sequence ID" value="AIF49375.1"/>
    <property type="molecule type" value="Genomic_DNA"/>
</dbReference>
<proteinExistence type="predicted"/>
<feature type="transmembrane region" description="Helical" evidence="1">
    <location>
        <begin position="165"/>
        <end position="194"/>
    </location>
</feature>
<name>A0A075K5H9_9GAMM</name>
<protein>
    <recommendedName>
        <fullName evidence="4">YfhO family protein</fullName>
    </recommendedName>
</protein>
<evidence type="ECO:0000313" key="2">
    <source>
        <dbReference type="EMBL" id="AIF49375.1"/>
    </source>
</evidence>
<feature type="transmembrane region" description="Helical" evidence="1">
    <location>
        <begin position="201"/>
        <end position="219"/>
    </location>
</feature>
<feature type="transmembrane region" description="Helical" evidence="1">
    <location>
        <begin position="703"/>
        <end position="720"/>
    </location>
</feature>
<dbReference type="STRING" id="1217721.HY57_19990"/>
<sequence length="739" mass="81767">MGWSFAYGLRRFLVLLIEAGLATAFVFAVCEHYKPHFFFVDESSRQYGPIFQYIGHQLLNGKWPSLTIDMWQGGFLFGENQYGLLNPVTMLGAVLSALCPTARIGLFAIDAYYTVLLWFGGWLLAGNFELPRAYRRIFAFLLISNNFVVYWFTSNWTAGLIGQTWVVWVAFCLTLQVVRAPALILGAFSAFAAINSGWPHAIVATFILAGGVGAVALWTRDWRRVAYVGLIMLSALIASLPSILVTRDLLSISSRGSGFYNNWLLVPVLSDILNLGSPTLLPHLKGFHDKNVSLPIFFIAWFGWAPLLLVKPNWRVFLKPRLLGLLVGAAVLLFLSLGPEQIGPLRWPFRFVPYFQFLALLFILVLYRESREREIGVGVAVTLALLFVVPQVMSIQFQPENMKNAVSGTLLLLVAGLSVAYVSKINARLVAHFVLLWSGIFFVFTHAIYPANDIVTDAPDLWHDPAVDRRETIDDIEVSGKFSDPIEYVFASANSTAGDHLINGYLRLSSGQRFVNGYSPANHARLQELFCLDFAGAVCDRSPMALFEAEPQSGRKFVDLMRIRAIVVPSREAGHAPEGWQAETMGDQFARWVRKDPTTFPPGTISFTGSAITGVMEPANVGVEATKEIVNISVSQDRAPAGPLARSLIFARLWWPGYVARIDGKKVSVSPHDGLLVRVDVPDGISGSARLVLTFEPLKGRRWALLPLGMIVLLTGSLLFRRIGRRPSDERSAGQSGAV</sequence>
<dbReference type="Proteomes" id="UP000027987">
    <property type="component" value="Chromosome"/>
</dbReference>
<feature type="transmembrane region" description="Helical" evidence="1">
    <location>
        <begin position="225"/>
        <end position="246"/>
    </location>
</feature>
<dbReference type="HOGENOM" id="CLU_021958_0_0_6"/>
<accession>A0A075K5H9</accession>
<dbReference type="KEGG" id="dja:HY57_19990"/>